<name>A0AAP5MDG3_9CYAN</name>
<dbReference type="InterPro" id="IPR011990">
    <property type="entry name" value="TPR-like_helical_dom_sf"/>
</dbReference>
<accession>A0AAP5MDG3</accession>
<dbReference type="SUPFAM" id="SSF48452">
    <property type="entry name" value="TPR-like"/>
    <property type="match status" value="1"/>
</dbReference>
<sequence>MLQAKEILDFWFGQPQEAGYGKPKAFWFSKKPEFDEQVRTLFLKHYQKAAEGYLDDWIDFPNTCLALILLLDQFPRNIFRGTPEAFATDWEALSAAQHAIAQGYDQELLPVQRWFLYLPFEHSENLDDQRKAVQLFQQLSDDPDSASSIEYAIHHMEVIERFGRFPHRNEILGRVSTPEEEEFLEQSGSRF</sequence>
<dbReference type="InterPro" id="IPR010323">
    <property type="entry name" value="DUF924"/>
</dbReference>
<dbReference type="Gene3D" id="1.25.40.10">
    <property type="entry name" value="Tetratricopeptide repeat domain"/>
    <property type="match status" value="1"/>
</dbReference>
<keyword evidence="2" id="KW-1185">Reference proteome</keyword>
<reference evidence="2" key="1">
    <citation type="journal article" date="2021" name="Science">
        <title>Hunting the eagle killer: A cyanobacterial neurotoxin causes vacuolar myelinopathy.</title>
        <authorList>
            <person name="Breinlinger S."/>
            <person name="Phillips T.J."/>
            <person name="Haram B.N."/>
            <person name="Mares J."/>
            <person name="Martinez Yerena J.A."/>
            <person name="Hrouzek P."/>
            <person name="Sobotka R."/>
            <person name="Henderson W.M."/>
            <person name="Schmieder P."/>
            <person name="Williams S.M."/>
            <person name="Lauderdale J.D."/>
            <person name="Wilde H.D."/>
            <person name="Gerrin W."/>
            <person name="Kust A."/>
            <person name="Washington J.W."/>
            <person name="Wagner C."/>
            <person name="Geier B."/>
            <person name="Liebeke M."/>
            <person name="Enke H."/>
            <person name="Niedermeyer T.H.J."/>
            <person name="Wilde S.B."/>
        </authorList>
    </citation>
    <scope>NUCLEOTIDE SEQUENCE [LARGE SCALE GENOMIC DNA]</scope>
    <source>
        <strain evidence="2">Thurmond2011</strain>
    </source>
</reference>
<gene>
    <name evidence="1" type="ORF">G7B40_032765</name>
</gene>
<comment type="caution">
    <text evidence="1">The sequence shown here is derived from an EMBL/GenBank/DDBJ whole genome shotgun (WGS) entry which is preliminary data.</text>
</comment>
<dbReference type="RefSeq" id="WP_208342496.1">
    <property type="nucleotide sequence ID" value="NZ_CAWQFN010000158.1"/>
</dbReference>
<dbReference type="EMBL" id="JAALHA020000023">
    <property type="protein sequence ID" value="MDR9899299.1"/>
    <property type="molecule type" value="Genomic_DNA"/>
</dbReference>
<dbReference type="Proteomes" id="UP000667802">
    <property type="component" value="Unassembled WGS sequence"/>
</dbReference>
<protein>
    <submittedName>
        <fullName evidence="1">DUF924 domain-containing protein</fullName>
    </submittedName>
</protein>
<organism evidence="1 2">
    <name type="scientific">Aetokthonos hydrillicola Thurmond2011</name>
    <dbReference type="NCBI Taxonomy" id="2712845"/>
    <lineage>
        <taxon>Bacteria</taxon>
        <taxon>Bacillati</taxon>
        <taxon>Cyanobacteriota</taxon>
        <taxon>Cyanophyceae</taxon>
        <taxon>Nostocales</taxon>
        <taxon>Hapalosiphonaceae</taxon>
        <taxon>Aetokthonos</taxon>
    </lineage>
</organism>
<dbReference type="AlphaFoldDB" id="A0AAP5MDG3"/>
<dbReference type="Gene3D" id="1.20.58.320">
    <property type="entry name" value="TPR-like"/>
    <property type="match status" value="1"/>
</dbReference>
<evidence type="ECO:0000313" key="1">
    <source>
        <dbReference type="EMBL" id="MDR9899299.1"/>
    </source>
</evidence>
<evidence type="ECO:0000313" key="2">
    <source>
        <dbReference type="Proteomes" id="UP000667802"/>
    </source>
</evidence>
<dbReference type="Pfam" id="PF06041">
    <property type="entry name" value="DUF924"/>
    <property type="match status" value="1"/>
</dbReference>
<proteinExistence type="predicted"/>